<name>A0A1E1MGK6_RHYSE</name>
<dbReference type="Proteomes" id="UP000177625">
    <property type="component" value="Unassembled WGS sequence"/>
</dbReference>
<accession>A0A1E1MGK6</accession>
<sequence>MGCCSPDYTKIQMYIDLKISLKKRDNLRSYILIERPKGAKTRYRRRFNN</sequence>
<proteinExistence type="predicted"/>
<evidence type="ECO:0000313" key="2">
    <source>
        <dbReference type="Proteomes" id="UP000177625"/>
    </source>
</evidence>
<reference evidence="2" key="1">
    <citation type="submission" date="2016-03" db="EMBL/GenBank/DDBJ databases">
        <authorList>
            <person name="Guldener U."/>
        </authorList>
    </citation>
    <scope>NUCLEOTIDE SEQUENCE [LARGE SCALE GENOMIC DNA]</scope>
</reference>
<gene>
    <name evidence="1" type="ORF">RSE6_08840</name>
</gene>
<keyword evidence="2" id="KW-1185">Reference proteome</keyword>
<organism evidence="1 2">
    <name type="scientific">Rhynchosporium secalis</name>
    <name type="common">Barley scald fungus</name>
    <dbReference type="NCBI Taxonomy" id="38038"/>
    <lineage>
        <taxon>Eukaryota</taxon>
        <taxon>Fungi</taxon>
        <taxon>Dikarya</taxon>
        <taxon>Ascomycota</taxon>
        <taxon>Pezizomycotina</taxon>
        <taxon>Leotiomycetes</taxon>
        <taxon>Helotiales</taxon>
        <taxon>Ploettnerulaceae</taxon>
        <taxon>Rhynchosporium</taxon>
    </lineage>
</organism>
<evidence type="ECO:0000313" key="1">
    <source>
        <dbReference type="EMBL" id="CZT48177.1"/>
    </source>
</evidence>
<dbReference type="EMBL" id="FJVC01000322">
    <property type="protein sequence ID" value="CZT48177.1"/>
    <property type="molecule type" value="Genomic_DNA"/>
</dbReference>
<dbReference type="AlphaFoldDB" id="A0A1E1MGK6"/>
<protein>
    <submittedName>
        <fullName evidence="1">Uncharacterized protein</fullName>
    </submittedName>
</protein>